<evidence type="ECO:0000313" key="1">
    <source>
        <dbReference type="EMBL" id="GFZ84656.1"/>
    </source>
</evidence>
<dbReference type="Gene3D" id="2.130.10.10">
    <property type="entry name" value="YVTN repeat-like/Quinoprotein amine dehydrogenase"/>
    <property type="match status" value="2"/>
</dbReference>
<evidence type="ECO:0000313" key="2">
    <source>
        <dbReference type="Proteomes" id="UP000615455"/>
    </source>
</evidence>
<reference evidence="2" key="1">
    <citation type="journal article" date="2019" name="Int. J. Syst. Evol. Microbiol.">
        <title>The Global Catalogue of Microorganisms (GCM) 10K type strain sequencing project: providing services to taxonomists for standard genome sequencing and annotation.</title>
        <authorList>
            <consortium name="The Broad Institute Genomics Platform"/>
            <consortium name="The Broad Institute Genome Sequencing Center for Infectious Disease"/>
            <person name="Wu L."/>
            <person name="Ma J."/>
        </authorList>
    </citation>
    <scope>NUCLEOTIDE SEQUENCE [LARGE SCALE GENOMIC DNA]</scope>
    <source>
        <strain evidence="2">CGMCC 1.15043</strain>
    </source>
</reference>
<dbReference type="InterPro" id="IPR051200">
    <property type="entry name" value="Host-pathogen_enzymatic-act"/>
</dbReference>
<evidence type="ECO:0008006" key="3">
    <source>
        <dbReference type="Google" id="ProtNLM"/>
    </source>
</evidence>
<dbReference type="InterPro" id="IPR011048">
    <property type="entry name" value="Haem_d1_sf"/>
</dbReference>
<dbReference type="RefSeq" id="WP_189013078.1">
    <property type="nucleotide sequence ID" value="NZ_BMHE01000016.1"/>
</dbReference>
<accession>A0ABQ1ES85</accession>
<gene>
    <name evidence="1" type="ORF">GCM10008018_33270</name>
</gene>
<dbReference type="InterPro" id="IPR011964">
    <property type="entry name" value="YVTN_b-propeller_repeat"/>
</dbReference>
<dbReference type="PANTHER" id="PTHR47197">
    <property type="entry name" value="PROTEIN NIRF"/>
    <property type="match status" value="1"/>
</dbReference>
<dbReference type="NCBIfam" id="TIGR02276">
    <property type="entry name" value="beta_rpt_yvtn"/>
    <property type="match status" value="1"/>
</dbReference>
<dbReference type="EMBL" id="BMHE01000016">
    <property type="protein sequence ID" value="GFZ84656.1"/>
    <property type="molecule type" value="Genomic_DNA"/>
</dbReference>
<dbReference type="Proteomes" id="UP000615455">
    <property type="component" value="Unassembled WGS sequence"/>
</dbReference>
<sequence length="371" mass="40166">MNRLSQTPTQVKAQSKLPKVLSIIPVAGDVGDIQVNSVTNRVYYVHSENQVGVLNGATQQVIQNVKVGEGATYLAVNSATNRIYVTNFRDATVSVMDGQTNRVLTSVPVGQRPFGLGIDPKRNRIYVANLGGTISIIDGSSNRVVQTLKVGGAPALVSVNERTNRIYVTNVEKDLVHVISGTSLRVIKSLKVGRNPIVIPGINRVTNRIYIANNLSNYASLIQGNTLLPSIPIHLGSRQSELAMNALTNRIYVTSAQQEGRGKLFVLDGDTNRIVKTLRIPTFASLLVNPLTNHYFIGDTDNRNLFVYGGQNNELLTTLRTGNSSGNMALNTRTNQIYVGNTGTITVVQDERDTTTSASPKPLLAKRVCAG</sequence>
<dbReference type="InterPro" id="IPR015943">
    <property type="entry name" value="WD40/YVTN_repeat-like_dom_sf"/>
</dbReference>
<name>A0ABQ1ES85_9BACL</name>
<dbReference type="PANTHER" id="PTHR47197:SF3">
    <property type="entry name" value="DIHYDRO-HEME D1 DEHYDROGENASE"/>
    <property type="match status" value="1"/>
</dbReference>
<organism evidence="1 2">
    <name type="scientific">Paenibacillus marchantiophytorum</name>
    <dbReference type="NCBI Taxonomy" id="1619310"/>
    <lineage>
        <taxon>Bacteria</taxon>
        <taxon>Bacillati</taxon>
        <taxon>Bacillota</taxon>
        <taxon>Bacilli</taxon>
        <taxon>Bacillales</taxon>
        <taxon>Paenibacillaceae</taxon>
        <taxon>Paenibacillus</taxon>
    </lineage>
</organism>
<dbReference type="SUPFAM" id="SSF51004">
    <property type="entry name" value="C-terminal (heme d1) domain of cytochrome cd1-nitrite reductase"/>
    <property type="match status" value="1"/>
</dbReference>
<protein>
    <recommendedName>
        <fullName evidence="3">YncE family protein</fullName>
    </recommendedName>
</protein>
<proteinExistence type="predicted"/>
<comment type="caution">
    <text evidence="1">The sequence shown here is derived from an EMBL/GenBank/DDBJ whole genome shotgun (WGS) entry which is preliminary data.</text>
</comment>
<dbReference type="SUPFAM" id="SSF50969">
    <property type="entry name" value="YVTN repeat-like/Quinoprotein amine dehydrogenase"/>
    <property type="match status" value="1"/>
</dbReference>
<dbReference type="InterPro" id="IPR011044">
    <property type="entry name" value="Quino_amine_DH_bsu"/>
</dbReference>
<keyword evidence="2" id="KW-1185">Reference proteome</keyword>